<dbReference type="EC" id="3.5.-.-" evidence="1"/>
<dbReference type="GO" id="GO:0016787">
    <property type="term" value="F:hydrolase activity"/>
    <property type="evidence" value="ECO:0007669"/>
    <property type="project" value="UniProtKB-KW"/>
</dbReference>
<sequence>MKETFERNGKQTTLIDLSDRLGNDSTPYEVNAHQIQYSDHRQGVHLTEKFLGLGAEYFPKGMAWATEELTISTHSSTHIDAPYHYGPETNGMPARTIDQVPLQWCYGDGILLDMRHKQIGDGISEIDIQQELERIDYVLKPFDIVLVHTGASQYFGTPNYFTKQPGLLRSATEWLVDRGIRLIGIDAWGLDRPFDRMAEDAKKGKGQFWEAHLLGREKEYCQIEKLCNLEQIPKPFGFTVSAFPINIKDASAGWSRVVAIMEE</sequence>
<gene>
    <name evidence="1" type="ORF">ACFOUO_16015</name>
</gene>
<dbReference type="InterPro" id="IPR037175">
    <property type="entry name" value="KFase_sf"/>
</dbReference>
<protein>
    <submittedName>
        <fullName evidence="1">Cyclase family protein</fullName>
        <ecNumber evidence="1">3.5.-.-</ecNumber>
    </submittedName>
</protein>
<keyword evidence="2" id="KW-1185">Reference proteome</keyword>
<comment type="caution">
    <text evidence="1">The sequence shown here is derived from an EMBL/GenBank/DDBJ whole genome shotgun (WGS) entry which is preliminary data.</text>
</comment>
<dbReference type="Proteomes" id="UP001595843">
    <property type="component" value="Unassembled WGS sequence"/>
</dbReference>
<dbReference type="PANTHER" id="PTHR31118:SF12">
    <property type="entry name" value="CYCLASE-LIKE PROTEIN 2"/>
    <property type="match status" value="1"/>
</dbReference>
<dbReference type="PANTHER" id="PTHR31118">
    <property type="entry name" value="CYCLASE-LIKE PROTEIN 2"/>
    <property type="match status" value="1"/>
</dbReference>
<dbReference type="InterPro" id="IPR007325">
    <property type="entry name" value="KFase/CYL"/>
</dbReference>
<accession>A0ABV8JIA0</accession>
<keyword evidence="1" id="KW-0378">Hydrolase</keyword>
<evidence type="ECO:0000313" key="1">
    <source>
        <dbReference type="EMBL" id="MFC4078304.1"/>
    </source>
</evidence>
<dbReference type="EMBL" id="JBHSAP010000018">
    <property type="protein sequence ID" value="MFC4078304.1"/>
    <property type="molecule type" value="Genomic_DNA"/>
</dbReference>
<dbReference type="SUPFAM" id="SSF102198">
    <property type="entry name" value="Putative cyclase"/>
    <property type="match status" value="1"/>
</dbReference>
<dbReference type="Pfam" id="PF04199">
    <property type="entry name" value="Cyclase"/>
    <property type="match status" value="1"/>
</dbReference>
<evidence type="ECO:0000313" key="2">
    <source>
        <dbReference type="Proteomes" id="UP001595843"/>
    </source>
</evidence>
<proteinExistence type="predicted"/>
<name>A0ABV8JIA0_9BACL</name>
<reference evidence="2" key="1">
    <citation type="journal article" date="2019" name="Int. J. Syst. Evol. Microbiol.">
        <title>The Global Catalogue of Microorganisms (GCM) 10K type strain sequencing project: providing services to taxonomists for standard genome sequencing and annotation.</title>
        <authorList>
            <consortium name="The Broad Institute Genomics Platform"/>
            <consortium name="The Broad Institute Genome Sequencing Center for Infectious Disease"/>
            <person name="Wu L."/>
            <person name="Ma J."/>
        </authorList>
    </citation>
    <scope>NUCLEOTIDE SEQUENCE [LARGE SCALE GENOMIC DNA]</scope>
    <source>
        <strain evidence="2">IBRC-M 10813</strain>
    </source>
</reference>
<dbReference type="RefSeq" id="WP_380706276.1">
    <property type="nucleotide sequence ID" value="NZ_JBHSAP010000018.1"/>
</dbReference>
<organism evidence="1 2">
    <name type="scientific">Salinithrix halophila</name>
    <dbReference type="NCBI Taxonomy" id="1485204"/>
    <lineage>
        <taxon>Bacteria</taxon>
        <taxon>Bacillati</taxon>
        <taxon>Bacillota</taxon>
        <taxon>Bacilli</taxon>
        <taxon>Bacillales</taxon>
        <taxon>Thermoactinomycetaceae</taxon>
        <taxon>Salinithrix</taxon>
    </lineage>
</organism>
<dbReference type="Gene3D" id="3.50.30.50">
    <property type="entry name" value="Putative cyclase"/>
    <property type="match status" value="1"/>
</dbReference>